<dbReference type="Proteomes" id="UP000766595">
    <property type="component" value="Unassembled WGS sequence"/>
</dbReference>
<dbReference type="EMBL" id="JAHHZF010000008">
    <property type="protein sequence ID" value="MBT9291325.1"/>
    <property type="molecule type" value="Genomic_DNA"/>
</dbReference>
<dbReference type="GO" id="GO:0007059">
    <property type="term" value="P:chromosome segregation"/>
    <property type="evidence" value="ECO:0007669"/>
    <property type="project" value="TreeGrafter"/>
</dbReference>
<comment type="similarity">
    <text evidence="1">Belongs to the ParB family.</text>
</comment>
<keyword evidence="2" id="KW-0175">Coiled coil</keyword>
<evidence type="ECO:0000256" key="1">
    <source>
        <dbReference type="ARBA" id="ARBA00006295"/>
    </source>
</evidence>
<evidence type="ECO:0000256" key="2">
    <source>
        <dbReference type="SAM" id="Coils"/>
    </source>
</evidence>
<dbReference type="Gene3D" id="1.10.10.2830">
    <property type="match status" value="1"/>
</dbReference>
<evidence type="ECO:0000313" key="5">
    <source>
        <dbReference type="Proteomes" id="UP000766595"/>
    </source>
</evidence>
<dbReference type="PANTHER" id="PTHR33375">
    <property type="entry name" value="CHROMOSOME-PARTITIONING PROTEIN PARB-RELATED"/>
    <property type="match status" value="1"/>
</dbReference>
<dbReference type="Gene3D" id="3.90.1530.30">
    <property type="match status" value="1"/>
</dbReference>
<gene>
    <name evidence="4" type="ORF">KL771_17795</name>
</gene>
<dbReference type="NCBIfam" id="TIGR00180">
    <property type="entry name" value="parB_part"/>
    <property type="match status" value="1"/>
</dbReference>
<dbReference type="PANTHER" id="PTHR33375:SF1">
    <property type="entry name" value="CHROMOSOME-PARTITIONING PROTEIN PARB-RELATED"/>
    <property type="match status" value="1"/>
</dbReference>
<dbReference type="SUPFAM" id="SSF110849">
    <property type="entry name" value="ParB/Sulfiredoxin"/>
    <property type="match status" value="1"/>
</dbReference>
<accession>A0A947D5X2</accession>
<dbReference type="InterPro" id="IPR036086">
    <property type="entry name" value="ParB/Sulfiredoxin_sf"/>
</dbReference>
<sequence>MTHIRISDIDIPDRLRPTDDDYVAGLADSMDRIGQTDPILVRPIADGRYQLVAGAHRLAAAGLIGWHEIDCTVREMDDLEARLAEIDENLIRRELSPIDRAIFLSERKAVYEQLHPNVRRGGDRKSAEFTEENQTANLAVWFSQDVAERIGISERTTWRAVAIVQALGRETLARLRGTPLASNQSELEKLAKVPAERRGAVVDAIAAGTAKSVREALAEPAPDRGDVIVQKLIDFWSRAGRDERKRFLAHVGIAPAEAKRVLDDWMRRKSASDRGQA</sequence>
<feature type="coiled-coil region" evidence="2">
    <location>
        <begin position="69"/>
        <end position="96"/>
    </location>
</feature>
<comment type="caution">
    <text evidence="4">The sequence shown here is derived from an EMBL/GenBank/DDBJ whole genome shotgun (WGS) entry which is preliminary data.</text>
</comment>
<dbReference type="GO" id="GO:0003677">
    <property type="term" value="F:DNA binding"/>
    <property type="evidence" value="ECO:0007669"/>
    <property type="project" value="InterPro"/>
</dbReference>
<feature type="domain" description="ParB-like N-terminal" evidence="3">
    <location>
        <begin position="2"/>
        <end position="90"/>
    </location>
</feature>
<evidence type="ECO:0000259" key="3">
    <source>
        <dbReference type="SMART" id="SM00470"/>
    </source>
</evidence>
<dbReference type="InterPro" id="IPR050336">
    <property type="entry name" value="Chromosome_partition/occlusion"/>
</dbReference>
<dbReference type="SMART" id="SM00470">
    <property type="entry name" value="ParB"/>
    <property type="match status" value="1"/>
</dbReference>
<reference evidence="4 5" key="1">
    <citation type="submission" date="2021-06" db="EMBL/GenBank/DDBJ databases">
        <authorList>
            <person name="Grouzdev D.S."/>
            <person name="Koziaeva V."/>
        </authorList>
    </citation>
    <scope>NUCLEOTIDE SEQUENCE [LARGE SCALE GENOMIC DNA]</scope>
    <source>
        <strain evidence="4 5">22</strain>
    </source>
</reference>
<name>A0A947D5X2_9HYPH</name>
<keyword evidence="5" id="KW-1185">Reference proteome</keyword>
<dbReference type="CDD" id="cd16409">
    <property type="entry name" value="ParB_N_like"/>
    <property type="match status" value="1"/>
</dbReference>
<dbReference type="InterPro" id="IPR004437">
    <property type="entry name" value="ParB/RepB/Spo0J"/>
</dbReference>
<dbReference type="GO" id="GO:0005694">
    <property type="term" value="C:chromosome"/>
    <property type="evidence" value="ECO:0007669"/>
    <property type="project" value="TreeGrafter"/>
</dbReference>
<evidence type="ECO:0000313" key="4">
    <source>
        <dbReference type="EMBL" id="MBT9291325.1"/>
    </source>
</evidence>
<dbReference type="AlphaFoldDB" id="A0A947D5X2"/>
<dbReference type="InterPro" id="IPR003115">
    <property type="entry name" value="ParB_N"/>
</dbReference>
<dbReference type="Pfam" id="PF02195">
    <property type="entry name" value="ParB_N"/>
    <property type="match status" value="1"/>
</dbReference>
<proteinExistence type="inferred from homology"/>
<protein>
    <submittedName>
        <fullName evidence="4">ParB N-terminal domain-containing protein</fullName>
    </submittedName>
</protein>
<dbReference type="RefSeq" id="WP_261969881.1">
    <property type="nucleotide sequence ID" value="NZ_JAHHZF010000008.1"/>
</dbReference>
<organism evidence="4 5">
    <name type="scientific">Prosthecodimorpha staleyi</name>
    <dbReference type="NCBI Taxonomy" id="2840188"/>
    <lineage>
        <taxon>Bacteria</taxon>
        <taxon>Pseudomonadati</taxon>
        <taxon>Pseudomonadota</taxon>
        <taxon>Alphaproteobacteria</taxon>
        <taxon>Hyphomicrobiales</taxon>
        <taxon>Ancalomicrobiaceae</taxon>
        <taxon>Prosthecodimorpha</taxon>
    </lineage>
</organism>